<feature type="region of interest" description="Disordered" evidence="1">
    <location>
        <begin position="141"/>
        <end position="160"/>
    </location>
</feature>
<reference evidence="2 3" key="1">
    <citation type="submission" date="2018-06" db="EMBL/GenBank/DDBJ databases">
        <title>A transcriptomic atlas of mushroom development highlights an independent origin of complex multicellularity.</title>
        <authorList>
            <consortium name="DOE Joint Genome Institute"/>
            <person name="Krizsan K."/>
            <person name="Almasi E."/>
            <person name="Merenyi Z."/>
            <person name="Sahu N."/>
            <person name="Viragh M."/>
            <person name="Koszo T."/>
            <person name="Mondo S."/>
            <person name="Kiss B."/>
            <person name="Balint B."/>
            <person name="Kues U."/>
            <person name="Barry K."/>
            <person name="Hegedus J.C."/>
            <person name="Henrissat B."/>
            <person name="Johnson J."/>
            <person name="Lipzen A."/>
            <person name="Ohm R."/>
            <person name="Nagy I."/>
            <person name="Pangilinan J."/>
            <person name="Yan J."/>
            <person name="Xiong Y."/>
            <person name="Grigoriev I.V."/>
            <person name="Hibbett D.S."/>
            <person name="Nagy L.G."/>
        </authorList>
    </citation>
    <scope>NUCLEOTIDE SEQUENCE [LARGE SCALE GENOMIC DNA]</scope>
    <source>
        <strain evidence="2 3">SZMC22713</strain>
    </source>
</reference>
<dbReference type="EMBL" id="ML170172">
    <property type="protein sequence ID" value="TDL23110.1"/>
    <property type="molecule type" value="Genomic_DNA"/>
</dbReference>
<dbReference type="VEuPathDB" id="FungiDB:BD410DRAFT_190011"/>
<protein>
    <submittedName>
        <fullName evidence="2">Uncharacterized protein</fullName>
    </submittedName>
</protein>
<organism evidence="2 3">
    <name type="scientific">Rickenella mellea</name>
    <dbReference type="NCBI Taxonomy" id="50990"/>
    <lineage>
        <taxon>Eukaryota</taxon>
        <taxon>Fungi</taxon>
        <taxon>Dikarya</taxon>
        <taxon>Basidiomycota</taxon>
        <taxon>Agaricomycotina</taxon>
        <taxon>Agaricomycetes</taxon>
        <taxon>Hymenochaetales</taxon>
        <taxon>Rickenellaceae</taxon>
        <taxon>Rickenella</taxon>
    </lineage>
</organism>
<name>A0A4Y7Q8F8_9AGAM</name>
<dbReference type="Proteomes" id="UP000294933">
    <property type="component" value="Unassembled WGS sequence"/>
</dbReference>
<dbReference type="AlphaFoldDB" id="A0A4Y7Q8F8"/>
<proteinExistence type="predicted"/>
<feature type="region of interest" description="Disordered" evidence="1">
    <location>
        <begin position="176"/>
        <end position="197"/>
    </location>
</feature>
<evidence type="ECO:0000256" key="1">
    <source>
        <dbReference type="SAM" id="MobiDB-lite"/>
    </source>
</evidence>
<feature type="compositionally biased region" description="Polar residues" evidence="1">
    <location>
        <begin position="144"/>
        <end position="160"/>
    </location>
</feature>
<gene>
    <name evidence="2" type="ORF">BD410DRAFT_190011</name>
</gene>
<accession>A0A4Y7Q8F8</accession>
<keyword evidence="3" id="KW-1185">Reference proteome</keyword>
<evidence type="ECO:0000313" key="3">
    <source>
        <dbReference type="Proteomes" id="UP000294933"/>
    </source>
</evidence>
<feature type="region of interest" description="Disordered" evidence="1">
    <location>
        <begin position="113"/>
        <end position="134"/>
    </location>
</feature>
<sequence>MIKLNNRIYYYWDRTPRPGTALANQENATEPPPVAIISPISKFTVEATKAIKILLRERPGASDEHINEWAADLGIEKDIAKEYVKQLRGENNGSAGAERESLVLSEIMRPNVSDTPPHTPSCEPGSPQSEVSTVVPHNRDASPITLSPRNGLYASSSTATSPLVGTCNQRELFREPPTASNVLASSPEDSTGHAGDDDTVHRLDTKVFLTHPSSTSTGPMDAEGFNRRSWLSVSPSDTKAYDISRAAANLDVPRLPSFAEVPDDAHRPQQLELATKFQPYRDRMDSLLLRIRAARRAQMRRSGCPLT</sequence>
<evidence type="ECO:0000313" key="2">
    <source>
        <dbReference type="EMBL" id="TDL23110.1"/>
    </source>
</evidence>
<feature type="compositionally biased region" description="Polar residues" evidence="1">
    <location>
        <begin position="178"/>
        <end position="189"/>
    </location>
</feature>